<dbReference type="InterPro" id="IPR014777">
    <property type="entry name" value="4pyrrole_Mease_sub1"/>
</dbReference>
<reference evidence="9" key="1">
    <citation type="submission" date="2020-10" db="EMBL/GenBank/DDBJ databases">
        <title>Connecting structure to function with the recovery of over 1000 high-quality activated sludge metagenome-assembled genomes encoding full-length rRNA genes using long-read sequencing.</title>
        <authorList>
            <person name="Singleton C.M."/>
            <person name="Petriglieri F."/>
            <person name="Kristensen J.M."/>
            <person name="Kirkegaard R.H."/>
            <person name="Michaelsen T.Y."/>
            <person name="Andersen M.H."/>
            <person name="Karst S.M."/>
            <person name="Dueholm M.S."/>
            <person name="Nielsen P.H."/>
            <person name="Albertsen M."/>
        </authorList>
    </citation>
    <scope>NUCLEOTIDE SEQUENCE</scope>
    <source>
        <strain evidence="9">Bjer_18-Q3-R1-45_BAT3C.347</strain>
    </source>
</reference>
<dbReference type="FunFam" id="3.40.1010.10:FF:000007">
    <property type="entry name" value="Ribosomal RNA small subunit methyltransferase I"/>
    <property type="match status" value="1"/>
</dbReference>
<dbReference type="InterPro" id="IPR014776">
    <property type="entry name" value="4pyrrole_Mease_sub2"/>
</dbReference>
<protein>
    <recommendedName>
        <fullName evidence="6">Ribosomal RNA small subunit methyltransferase I</fullName>
        <ecNumber evidence="6">2.1.1.198</ecNumber>
    </recommendedName>
    <alternativeName>
        <fullName evidence="6">16S rRNA 2'-O-ribose C1402 methyltransferase</fullName>
    </alternativeName>
    <alternativeName>
        <fullName evidence="6">rRNA (cytidine-2'-O-)-methyltransferase RsmI</fullName>
    </alternativeName>
</protein>
<dbReference type="GO" id="GO:0005737">
    <property type="term" value="C:cytoplasm"/>
    <property type="evidence" value="ECO:0007669"/>
    <property type="project" value="UniProtKB-SubCell"/>
</dbReference>
<comment type="subcellular location">
    <subcellularLocation>
        <location evidence="6">Cytoplasm</location>
    </subcellularLocation>
</comment>
<dbReference type="InterPro" id="IPR035996">
    <property type="entry name" value="4pyrrol_Methylase_sf"/>
</dbReference>
<evidence type="ECO:0000313" key="9">
    <source>
        <dbReference type="EMBL" id="MBK6975502.1"/>
    </source>
</evidence>
<dbReference type="NCBIfam" id="TIGR00096">
    <property type="entry name" value="16S rRNA (cytidine(1402)-2'-O)-methyltransferase"/>
    <property type="match status" value="1"/>
</dbReference>
<dbReference type="HAMAP" id="MF_01877">
    <property type="entry name" value="16SrRNA_methyltr_I"/>
    <property type="match status" value="1"/>
</dbReference>
<evidence type="ECO:0000259" key="8">
    <source>
        <dbReference type="Pfam" id="PF23016"/>
    </source>
</evidence>
<dbReference type="Pfam" id="PF00590">
    <property type="entry name" value="TP_methylase"/>
    <property type="match status" value="1"/>
</dbReference>
<dbReference type="PANTHER" id="PTHR46111:SF1">
    <property type="entry name" value="RIBOSOMAL RNA SMALL SUBUNIT METHYLTRANSFERASE I"/>
    <property type="match status" value="1"/>
</dbReference>
<proteinExistence type="inferred from homology"/>
<evidence type="ECO:0000256" key="3">
    <source>
        <dbReference type="ARBA" id="ARBA00022603"/>
    </source>
</evidence>
<name>A0A9D7HMR0_9PROT</name>
<dbReference type="SUPFAM" id="SSF53790">
    <property type="entry name" value="Tetrapyrrole methylase"/>
    <property type="match status" value="1"/>
</dbReference>
<evidence type="ECO:0000256" key="2">
    <source>
        <dbReference type="ARBA" id="ARBA00022552"/>
    </source>
</evidence>
<evidence type="ECO:0000259" key="7">
    <source>
        <dbReference type="Pfam" id="PF00590"/>
    </source>
</evidence>
<evidence type="ECO:0000256" key="1">
    <source>
        <dbReference type="ARBA" id="ARBA00022490"/>
    </source>
</evidence>
<accession>A0A9D7HMR0</accession>
<dbReference type="Gene3D" id="3.30.950.10">
    <property type="entry name" value="Methyltransferase, Cobalt-precorrin-4 Transmethylase, Domain 2"/>
    <property type="match status" value="1"/>
</dbReference>
<feature type="domain" description="Tetrapyrrole methylase" evidence="7">
    <location>
        <begin position="2"/>
        <end position="200"/>
    </location>
</feature>
<dbReference type="EC" id="2.1.1.198" evidence="6"/>
<dbReference type="GO" id="GO:0070677">
    <property type="term" value="F:rRNA (cytosine-2'-O-)-methyltransferase activity"/>
    <property type="evidence" value="ECO:0007669"/>
    <property type="project" value="UniProtKB-UniRule"/>
</dbReference>
<dbReference type="PROSITE" id="PS01296">
    <property type="entry name" value="RSMI"/>
    <property type="match status" value="1"/>
</dbReference>
<comment type="catalytic activity">
    <reaction evidence="6">
        <text>cytidine(1402) in 16S rRNA + S-adenosyl-L-methionine = 2'-O-methylcytidine(1402) in 16S rRNA + S-adenosyl-L-homocysteine + H(+)</text>
        <dbReference type="Rhea" id="RHEA:42924"/>
        <dbReference type="Rhea" id="RHEA-COMP:10285"/>
        <dbReference type="Rhea" id="RHEA-COMP:10286"/>
        <dbReference type="ChEBI" id="CHEBI:15378"/>
        <dbReference type="ChEBI" id="CHEBI:57856"/>
        <dbReference type="ChEBI" id="CHEBI:59789"/>
        <dbReference type="ChEBI" id="CHEBI:74495"/>
        <dbReference type="ChEBI" id="CHEBI:82748"/>
        <dbReference type="EC" id="2.1.1.198"/>
    </reaction>
</comment>
<evidence type="ECO:0000313" key="10">
    <source>
        <dbReference type="Proteomes" id="UP000807785"/>
    </source>
</evidence>
<dbReference type="AlphaFoldDB" id="A0A9D7HMR0"/>
<dbReference type="PANTHER" id="PTHR46111">
    <property type="entry name" value="RIBOSOMAL RNA SMALL SUBUNIT METHYLTRANSFERASE I"/>
    <property type="match status" value="1"/>
</dbReference>
<evidence type="ECO:0000256" key="5">
    <source>
        <dbReference type="ARBA" id="ARBA00022691"/>
    </source>
</evidence>
<gene>
    <name evidence="6 9" type="primary">rsmI</name>
    <name evidence="9" type="ORF">IPH26_21970</name>
</gene>
<comment type="function">
    <text evidence="6">Catalyzes the 2'-O-methylation of the ribose of cytidine 1402 (C1402) in 16S rRNA.</text>
</comment>
<dbReference type="PIRSF" id="PIRSF005917">
    <property type="entry name" value="MTase_YraL"/>
    <property type="match status" value="1"/>
</dbReference>
<keyword evidence="4 6" id="KW-0808">Transferase</keyword>
<comment type="similarity">
    <text evidence="6">Belongs to the methyltransferase superfamily. RsmI family.</text>
</comment>
<keyword evidence="3 6" id="KW-0489">Methyltransferase</keyword>
<dbReference type="Proteomes" id="UP000807785">
    <property type="component" value="Unassembled WGS sequence"/>
</dbReference>
<keyword evidence="1 6" id="KW-0963">Cytoplasm</keyword>
<comment type="caution">
    <text evidence="9">The sequence shown here is derived from an EMBL/GenBank/DDBJ whole genome shotgun (WGS) entry which is preliminary data.</text>
</comment>
<dbReference type="InterPro" id="IPR000878">
    <property type="entry name" value="4pyrrol_Mease"/>
</dbReference>
<keyword evidence="5 6" id="KW-0949">S-adenosyl-L-methionine</keyword>
<evidence type="ECO:0000256" key="6">
    <source>
        <dbReference type="HAMAP-Rule" id="MF_01877"/>
    </source>
</evidence>
<dbReference type="Gene3D" id="3.40.1010.10">
    <property type="entry name" value="Cobalt-precorrin-4 Transmethylase, Domain 1"/>
    <property type="match status" value="1"/>
</dbReference>
<dbReference type="Pfam" id="PF23016">
    <property type="entry name" value="RsmI_C"/>
    <property type="match status" value="1"/>
</dbReference>
<dbReference type="InterPro" id="IPR018063">
    <property type="entry name" value="SAM_MeTrfase_RsmI_CS"/>
</dbReference>
<sequence>MYVVATPLGNLADITLRALDVLRAADLVAAEDTRHTRRLLDHHGIAVRLLAAHQHNEREAGAGIVAAIAEGKRVALVSDAGTPAVSDPGARIVRAVSDAGLRVIPVPGPSALAAAVSASGLTDAHLLFCGFLPARAAARGEAIEALKPVDAALVFYEAPHRVAETIADLAARLESQREIVVARELTKLFESITRMPLAEAPAWLAADPNRARGEFVLLVSAPPPRQGLAAGTERVLAALLAELPLKQAVKLAAQITGEPRNALYEMALTIKGEAPSAL</sequence>
<dbReference type="CDD" id="cd11648">
    <property type="entry name" value="RsmI"/>
    <property type="match status" value="1"/>
</dbReference>
<organism evidence="9 10">
    <name type="scientific">Candidatus Methylophosphatis roskildensis</name>
    <dbReference type="NCBI Taxonomy" id="2899263"/>
    <lineage>
        <taxon>Bacteria</taxon>
        <taxon>Pseudomonadati</taxon>
        <taxon>Pseudomonadota</taxon>
        <taxon>Betaproteobacteria</taxon>
        <taxon>Nitrosomonadales</taxon>
        <taxon>Sterolibacteriaceae</taxon>
        <taxon>Candidatus Methylophosphatis</taxon>
    </lineage>
</organism>
<dbReference type="InterPro" id="IPR008189">
    <property type="entry name" value="rRNA_ssu_MeTfrase_I"/>
</dbReference>
<dbReference type="InterPro" id="IPR053910">
    <property type="entry name" value="RsmI_HTH"/>
</dbReference>
<evidence type="ECO:0000256" key="4">
    <source>
        <dbReference type="ARBA" id="ARBA00022679"/>
    </source>
</evidence>
<keyword evidence="2 6" id="KW-0698">rRNA processing</keyword>
<feature type="domain" description="RsmI HTH" evidence="8">
    <location>
        <begin position="229"/>
        <end position="271"/>
    </location>
</feature>
<dbReference type="EMBL" id="JADJEV010000005">
    <property type="protein sequence ID" value="MBK6975502.1"/>
    <property type="molecule type" value="Genomic_DNA"/>
</dbReference>